<evidence type="ECO:0000259" key="12">
    <source>
        <dbReference type="PROSITE" id="PS00498"/>
    </source>
</evidence>
<evidence type="ECO:0000256" key="11">
    <source>
        <dbReference type="SAM" id="MobiDB-lite"/>
    </source>
</evidence>
<evidence type="ECO:0000256" key="1">
    <source>
        <dbReference type="ARBA" id="ARBA00001973"/>
    </source>
</evidence>
<protein>
    <recommendedName>
        <fullName evidence="3">tyrosinase</fullName>
        <ecNumber evidence="3">1.14.18.1</ecNumber>
    </recommendedName>
</protein>
<evidence type="ECO:0000256" key="6">
    <source>
        <dbReference type="ARBA" id="ARBA00023008"/>
    </source>
</evidence>
<evidence type="ECO:0000313" key="13">
    <source>
        <dbReference type="EMBL" id="KAK0749661.1"/>
    </source>
</evidence>
<dbReference type="GO" id="GO:0042438">
    <property type="term" value="P:melanin biosynthetic process"/>
    <property type="evidence" value="ECO:0007669"/>
    <property type="project" value="UniProtKB-KW"/>
</dbReference>
<reference evidence="13" key="1">
    <citation type="submission" date="2023-06" db="EMBL/GenBank/DDBJ databases">
        <title>Genome-scale phylogeny and comparative genomics of the fungal order Sordariales.</title>
        <authorList>
            <consortium name="Lawrence Berkeley National Laboratory"/>
            <person name="Hensen N."/>
            <person name="Bonometti L."/>
            <person name="Westerberg I."/>
            <person name="Brannstrom I.O."/>
            <person name="Guillou S."/>
            <person name="Cros-Aarteil S."/>
            <person name="Calhoun S."/>
            <person name="Haridas S."/>
            <person name="Kuo A."/>
            <person name="Mondo S."/>
            <person name="Pangilinan J."/>
            <person name="Riley R."/>
            <person name="LaButti K."/>
            <person name="Andreopoulos B."/>
            <person name="Lipzen A."/>
            <person name="Chen C."/>
            <person name="Yanf M."/>
            <person name="Daum C."/>
            <person name="Ng V."/>
            <person name="Clum A."/>
            <person name="Steindorff A."/>
            <person name="Ohm R."/>
            <person name="Martin F."/>
            <person name="Silar P."/>
            <person name="Natvig D."/>
            <person name="Lalanne C."/>
            <person name="Gautier V."/>
            <person name="Ament-velasquez S.L."/>
            <person name="Kruys A."/>
            <person name="Hutchinson M.I."/>
            <person name="Powell A.J."/>
            <person name="Barry K."/>
            <person name="Miller A.N."/>
            <person name="Grigoriev I.V."/>
            <person name="Debuchy R."/>
            <person name="Gladieux P."/>
            <person name="Thoren M.H."/>
            <person name="Johannesson H."/>
        </authorList>
    </citation>
    <scope>NUCLEOTIDE SEQUENCE</scope>
    <source>
        <strain evidence="13">SMH3187-1</strain>
    </source>
</reference>
<dbReference type="PANTHER" id="PTHR11474">
    <property type="entry name" value="TYROSINASE FAMILY MEMBER"/>
    <property type="match status" value="1"/>
</dbReference>
<keyword evidence="8" id="KW-0470">Melanin biosynthesis</keyword>
<keyword evidence="7" id="KW-0503">Monooxygenase</keyword>
<evidence type="ECO:0000256" key="8">
    <source>
        <dbReference type="ARBA" id="ARBA00023101"/>
    </source>
</evidence>
<keyword evidence="14" id="KW-1185">Reference proteome</keyword>
<evidence type="ECO:0000256" key="10">
    <source>
        <dbReference type="ARBA" id="ARBA00048881"/>
    </source>
</evidence>
<evidence type="ECO:0000313" key="14">
    <source>
        <dbReference type="Proteomes" id="UP001172155"/>
    </source>
</evidence>
<evidence type="ECO:0000256" key="2">
    <source>
        <dbReference type="ARBA" id="ARBA00009928"/>
    </source>
</evidence>
<dbReference type="PRINTS" id="PR00092">
    <property type="entry name" value="TYROSINASE"/>
</dbReference>
<keyword evidence="6" id="KW-0186">Copper</keyword>
<dbReference type="EMBL" id="JAUKUD010000003">
    <property type="protein sequence ID" value="KAK0749661.1"/>
    <property type="molecule type" value="Genomic_DNA"/>
</dbReference>
<gene>
    <name evidence="13" type="ORF">B0T18DRAFT_445469</name>
</gene>
<dbReference type="Pfam" id="PF18132">
    <property type="entry name" value="Tyrosinase_C"/>
    <property type="match status" value="1"/>
</dbReference>
<dbReference type="Pfam" id="PF00264">
    <property type="entry name" value="Tyrosinase"/>
    <property type="match status" value="1"/>
</dbReference>
<evidence type="ECO:0000256" key="3">
    <source>
        <dbReference type="ARBA" id="ARBA00011906"/>
    </source>
</evidence>
<comment type="cofactor">
    <cofactor evidence="1">
        <name>Cu(2+)</name>
        <dbReference type="ChEBI" id="CHEBI:29036"/>
    </cofactor>
</comment>
<name>A0AA40F239_9PEZI</name>
<dbReference type="InterPro" id="IPR041640">
    <property type="entry name" value="Tyrosinase_C"/>
</dbReference>
<dbReference type="Gene3D" id="2.60.310.20">
    <property type="match status" value="1"/>
</dbReference>
<evidence type="ECO:0000256" key="5">
    <source>
        <dbReference type="ARBA" id="ARBA00023002"/>
    </source>
</evidence>
<evidence type="ECO:0000256" key="7">
    <source>
        <dbReference type="ARBA" id="ARBA00023033"/>
    </source>
</evidence>
<comment type="catalytic activity">
    <reaction evidence="9">
        <text>2 L-dopa + O2 = 2 L-dopaquinone + 2 H2O</text>
        <dbReference type="Rhea" id="RHEA:34287"/>
        <dbReference type="ChEBI" id="CHEBI:15377"/>
        <dbReference type="ChEBI" id="CHEBI:15379"/>
        <dbReference type="ChEBI" id="CHEBI:57504"/>
        <dbReference type="ChEBI" id="CHEBI:57924"/>
        <dbReference type="EC" id="1.14.18.1"/>
    </reaction>
</comment>
<dbReference type="PANTHER" id="PTHR11474:SF76">
    <property type="entry name" value="SHKT DOMAIN-CONTAINING PROTEIN"/>
    <property type="match status" value="1"/>
</dbReference>
<dbReference type="InterPro" id="IPR002227">
    <property type="entry name" value="Tyrosinase_Cu-bd"/>
</dbReference>
<evidence type="ECO:0000256" key="4">
    <source>
        <dbReference type="ARBA" id="ARBA00022723"/>
    </source>
</evidence>
<comment type="caution">
    <text evidence="13">The sequence shown here is derived from an EMBL/GenBank/DDBJ whole genome shotgun (WGS) entry which is preliminary data.</text>
</comment>
<dbReference type="Proteomes" id="UP001172155">
    <property type="component" value="Unassembled WGS sequence"/>
</dbReference>
<dbReference type="AlphaFoldDB" id="A0AA40F239"/>
<evidence type="ECO:0000256" key="9">
    <source>
        <dbReference type="ARBA" id="ARBA00048233"/>
    </source>
</evidence>
<keyword evidence="5" id="KW-0560">Oxidoreductase</keyword>
<feature type="region of interest" description="Disordered" evidence="11">
    <location>
        <begin position="692"/>
        <end position="712"/>
    </location>
</feature>
<organism evidence="13 14">
    <name type="scientific">Schizothecium vesticola</name>
    <dbReference type="NCBI Taxonomy" id="314040"/>
    <lineage>
        <taxon>Eukaryota</taxon>
        <taxon>Fungi</taxon>
        <taxon>Dikarya</taxon>
        <taxon>Ascomycota</taxon>
        <taxon>Pezizomycotina</taxon>
        <taxon>Sordariomycetes</taxon>
        <taxon>Sordariomycetidae</taxon>
        <taxon>Sordariales</taxon>
        <taxon>Schizotheciaceae</taxon>
        <taxon>Schizothecium</taxon>
    </lineage>
</organism>
<accession>A0AA40F239</accession>
<comment type="catalytic activity">
    <reaction evidence="10">
        <text>L-tyrosine + O2 = L-dopaquinone + H2O</text>
        <dbReference type="Rhea" id="RHEA:18117"/>
        <dbReference type="ChEBI" id="CHEBI:15377"/>
        <dbReference type="ChEBI" id="CHEBI:15379"/>
        <dbReference type="ChEBI" id="CHEBI:57924"/>
        <dbReference type="ChEBI" id="CHEBI:58315"/>
        <dbReference type="EC" id="1.14.18.1"/>
    </reaction>
</comment>
<dbReference type="GO" id="GO:0004503">
    <property type="term" value="F:tyrosinase activity"/>
    <property type="evidence" value="ECO:0007669"/>
    <property type="project" value="UniProtKB-EC"/>
</dbReference>
<dbReference type="InterPro" id="IPR050316">
    <property type="entry name" value="Tyrosinase/Hemocyanin"/>
</dbReference>
<dbReference type="SUPFAM" id="SSF48056">
    <property type="entry name" value="Di-copper centre-containing domain"/>
    <property type="match status" value="1"/>
</dbReference>
<proteinExistence type="inferred from homology"/>
<dbReference type="GO" id="GO:0046872">
    <property type="term" value="F:metal ion binding"/>
    <property type="evidence" value="ECO:0007669"/>
    <property type="project" value="UniProtKB-KW"/>
</dbReference>
<sequence length="712" mass="79542">MAPPSSLNPAGLDANAKDPLRKVPARMEIDDWFLSENVVHQNQRALFFPAFLKFCEEDPQGEGGKFSFFQIAGIHGQPIIPWDEPANASEVQAREAGQKNRGSYCHHGETTFATWHRPYLLLLEQVIYEYMKDYAKTFSGKDRDDMLYAAGQWRLPYWDWAAKKPTDWEDLSKKWDYNLPVAFLEKHKEVEVKKPRGLGKVRNALYGFKMPGGLTMGDAKLKPQFQLQNGLTLRDGTRVTIPYSMAQGTSRYPPGEGVTKEWINGIQNNEALIRVLRDEKAFPKGTDKGGVVNESLRDAYARLFSIKRFEDFASTQPLRELNVADAVYQNVENLHNNMHVWCGGNVAAPNHNLQAQAGHMSNPSVAAFDPLFWFHHCNIDRTIAIWQEISEVDDIPERDRWFDKTRNKYSEKAVKADLRPFHRADGAYWTSNDARYITPLGYTYPILDKQPFIVNGVYQRDLHIGAINGELNTKYNTAREAAAKAALTADPGRSGPRLMKLSALMAVAPNPETALDQTVNDYAVNVVYEKMGFGGQPFTVNIFIGKVPTAIPFDFHDEEGSLVGQVYNFTSPDEGEVRCENCAGQAIQNTLATGRVVLTNSLITRWKDALTHTPDPGVAGPTVLASMEPTDVVPFLATNLHWRITAANGLVDFAAVPSVKVAVVVGKAEHFADNTKLSQYHGYRSAYEITAGKPGGVGPEDDLYPEGSEWRP</sequence>
<dbReference type="Gene3D" id="1.10.1280.10">
    <property type="entry name" value="Di-copper center containing domain from catechol oxidase"/>
    <property type="match status" value="1"/>
</dbReference>
<keyword evidence="4" id="KW-0479">Metal-binding</keyword>
<dbReference type="EC" id="1.14.18.1" evidence="3"/>
<dbReference type="PROSITE" id="PS00498">
    <property type="entry name" value="TYROSINASE_2"/>
    <property type="match status" value="1"/>
</dbReference>
<dbReference type="InterPro" id="IPR008922">
    <property type="entry name" value="Di-copper_centre_dom_sf"/>
</dbReference>
<comment type="similarity">
    <text evidence="2">Belongs to the tyrosinase family.</text>
</comment>
<feature type="domain" description="Tyrosinase copper-binding" evidence="12">
    <location>
        <begin position="369"/>
        <end position="380"/>
    </location>
</feature>